<name>A0BNK2_PARTE</name>
<evidence type="ECO:0008006" key="3">
    <source>
        <dbReference type="Google" id="ProtNLM"/>
    </source>
</evidence>
<accession>A0BNK2</accession>
<dbReference type="GeneID" id="5013301"/>
<dbReference type="PANTHER" id="PTHR33706">
    <property type="entry name" value="MORN VARIANT REPEAT PROTEIN"/>
    <property type="match status" value="1"/>
</dbReference>
<evidence type="ECO:0000313" key="1">
    <source>
        <dbReference type="EMBL" id="CAK60119.1"/>
    </source>
</evidence>
<dbReference type="KEGG" id="ptm:GSPATT00030757001"/>
<dbReference type="EMBL" id="CT868006">
    <property type="protein sequence ID" value="CAK60119.1"/>
    <property type="molecule type" value="Genomic_DNA"/>
</dbReference>
<dbReference type="OMA" id="MWIELDE"/>
<keyword evidence="2" id="KW-1185">Reference proteome</keyword>
<dbReference type="Proteomes" id="UP000000600">
    <property type="component" value="Unassembled WGS sequence"/>
</dbReference>
<protein>
    <recommendedName>
        <fullName evidence="3">Jacalin-type lectin domain-containing protein</fullName>
    </recommendedName>
</protein>
<evidence type="ECO:0000313" key="2">
    <source>
        <dbReference type="Proteomes" id="UP000000600"/>
    </source>
</evidence>
<dbReference type="HOGENOM" id="CLU_644740_0_0_1"/>
<dbReference type="PANTHER" id="PTHR33706:SF1">
    <property type="entry name" value="TPR REPEAT PROTEIN"/>
    <property type="match status" value="1"/>
</dbReference>
<gene>
    <name evidence="1" type="ORF">GSPATT00030757001</name>
</gene>
<dbReference type="InParanoid" id="A0BNK2"/>
<dbReference type="AlphaFoldDB" id="A0BNK2"/>
<organism evidence="1 2">
    <name type="scientific">Paramecium tetraurelia</name>
    <dbReference type="NCBI Taxonomy" id="5888"/>
    <lineage>
        <taxon>Eukaryota</taxon>
        <taxon>Sar</taxon>
        <taxon>Alveolata</taxon>
        <taxon>Ciliophora</taxon>
        <taxon>Intramacronucleata</taxon>
        <taxon>Oligohymenophorea</taxon>
        <taxon>Peniculida</taxon>
        <taxon>Parameciidae</taxon>
        <taxon>Paramecium</taxon>
    </lineage>
</organism>
<reference evidence="1 2" key="1">
    <citation type="journal article" date="2006" name="Nature">
        <title>Global trends of whole-genome duplications revealed by the ciliate Paramecium tetraurelia.</title>
        <authorList>
            <consortium name="Genoscope"/>
            <person name="Aury J.-M."/>
            <person name="Jaillon O."/>
            <person name="Duret L."/>
            <person name="Noel B."/>
            <person name="Jubin C."/>
            <person name="Porcel B.M."/>
            <person name="Segurens B."/>
            <person name="Daubin V."/>
            <person name="Anthouard V."/>
            <person name="Aiach N."/>
            <person name="Arnaiz O."/>
            <person name="Billaut A."/>
            <person name="Beisson J."/>
            <person name="Blanc I."/>
            <person name="Bouhouche K."/>
            <person name="Camara F."/>
            <person name="Duharcourt S."/>
            <person name="Guigo R."/>
            <person name="Gogendeau D."/>
            <person name="Katinka M."/>
            <person name="Keller A.-M."/>
            <person name="Kissmehl R."/>
            <person name="Klotz C."/>
            <person name="Koll F."/>
            <person name="Le Moue A."/>
            <person name="Lepere C."/>
            <person name="Malinsky S."/>
            <person name="Nowacki M."/>
            <person name="Nowak J.K."/>
            <person name="Plattner H."/>
            <person name="Poulain J."/>
            <person name="Ruiz F."/>
            <person name="Serrano V."/>
            <person name="Zagulski M."/>
            <person name="Dessen P."/>
            <person name="Betermier M."/>
            <person name="Weissenbach J."/>
            <person name="Scarpelli C."/>
            <person name="Schachter V."/>
            <person name="Sperling L."/>
            <person name="Meyer E."/>
            <person name="Cohen J."/>
            <person name="Wincker P."/>
        </authorList>
    </citation>
    <scope>NUCLEOTIDE SEQUENCE [LARGE SCALE GENOMIC DNA]</scope>
    <source>
        <strain evidence="1 2">Stock d4-2</strain>
    </source>
</reference>
<sequence>MKMYKVEKYASGGGSYDEGGGNIKIGMWVEWQKIYINHFNNYITYNGEYKNGQKVGRWEICLIQFNKESNNWKKCVSGGGSYDEVRGLKIGKWVEIVSEISQIGEYLNGKKVGIWKDIDNENKLIACVFYGFGGFELNRSMTYYSYLLEIGNIQNGKKVGKWEIWSRNNEFMGGGSYDEGGLKIGRWIDLDKVNSYKQKNIGLYKYGKKVGQWDSWLLHGDKLNMKIGGGSYDEEGHEIKFGMWIELDEIFIYQNFRYITQKGEYKNGYKVGRWDINLIQFENKHNKRIGGGFYDQEGYGKKIGQWIELDEKKKFILNGEYKNGYKVGRWDISLIQCDNERNKLMQKIQILSFENVLVVEDHMMKEVMKQRLGSGFRYLKIKAGTISKQLRMVNIIMIKKVGIWVEVKIKRNNQYMKVKKIIICGN</sequence>
<proteinExistence type="predicted"/>
<dbReference type="RefSeq" id="XP_001427517.1">
    <property type="nucleotide sequence ID" value="XM_001427480.2"/>
</dbReference>